<keyword evidence="6 12" id="KW-0812">Transmembrane</keyword>
<dbReference type="Pfam" id="PF13855">
    <property type="entry name" value="LRR_8"/>
    <property type="match status" value="2"/>
</dbReference>
<dbReference type="Gramene" id="TraesROB_scaffold_144605_01G000200.1">
    <property type="protein sequence ID" value="TraesROB_scaffold_144605_01G000200.1"/>
    <property type="gene ID" value="TraesROB_scaffold_144605_01G000200"/>
</dbReference>
<evidence type="ECO:0000256" key="10">
    <source>
        <dbReference type="ARBA" id="ARBA00023136"/>
    </source>
</evidence>
<dbReference type="InterPro" id="IPR032675">
    <property type="entry name" value="LRR_dom_sf"/>
</dbReference>
<feature type="domain" description="Leucine-rich repeat-containing N-terminal plant-type" evidence="14">
    <location>
        <begin position="39"/>
        <end position="75"/>
    </location>
</feature>
<keyword evidence="9 12" id="KW-1133">Transmembrane helix</keyword>
<evidence type="ECO:0000256" key="12">
    <source>
        <dbReference type="SAM" id="Phobius"/>
    </source>
</evidence>
<dbReference type="Gramene" id="TraesCS6D03G0139700.1">
    <property type="protein sequence ID" value="TraesCS6D03G0139700.1.CDS"/>
    <property type="gene ID" value="TraesCS6D03G0139700"/>
</dbReference>
<evidence type="ECO:0000313" key="17">
    <source>
        <dbReference type="Proteomes" id="UP000019116"/>
    </source>
</evidence>
<dbReference type="InterPro" id="IPR003591">
    <property type="entry name" value="Leu-rich_rpt_typical-subtyp"/>
</dbReference>
<keyword evidence="4" id="KW-0433">Leucine-rich repeat</keyword>
<dbReference type="FunFam" id="3.80.10.10:FF:000095">
    <property type="entry name" value="LRR receptor-like serine/threonine-protein kinase GSO1"/>
    <property type="match status" value="2"/>
</dbReference>
<keyword evidence="11" id="KW-0325">Glycoprotein</keyword>
<evidence type="ECO:0000256" key="4">
    <source>
        <dbReference type="ARBA" id="ARBA00022614"/>
    </source>
</evidence>
<accession>A0A3B6QCW6</accession>
<organism evidence="16">
    <name type="scientific">Triticum aestivum</name>
    <name type="common">Wheat</name>
    <dbReference type="NCBI Taxonomy" id="4565"/>
    <lineage>
        <taxon>Eukaryota</taxon>
        <taxon>Viridiplantae</taxon>
        <taxon>Streptophyta</taxon>
        <taxon>Embryophyta</taxon>
        <taxon>Tracheophyta</taxon>
        <taxon>Spermatophyta</taxon>
        <taxon>Magnoliopsida</taxon>
        <taxon>Liliopsida</taxon>
        <taxon>Poales</taxon>
        <taxon>Poaceae</taxon>
        <taxon>BOP clade</taxon>
        <taxon>Pooideae</taxon>
        <taxon>Triticodae</taxon>
        <taxon>Triticeae</taxon>
        <taxon>Triticinae</taxon>
        <taxon>Triticum</taxon>
    </lineage>
</organism>
<evidence type="ECO:0000256" key="3">
    <source>
        <dbReference type="ARBA" id="ARBA00022475"/>
    </source>
</evidence>
<evidence type="ECO:0000256" key="13">
    <source>
        <dbReference type="SAM" id="SignalP"/>
    </source>
</evidence>
<feature type="transmembrane region" description="Helical" evidence="12">
    <location>
        <begin position="858"/>
        <end position="879"/>
    </location>
</feature>
<dbReference type="Gramene" id="TraesCLE_scaffold_183290_01G000200.1">
    <property type="protein sequence ID" value="TraesCLE_scaffold_183290_01G000200.1"/>
    <property type="gene ID" value="TraesCLE_scaffold_183290_01G000200"/>
</dbReference>
<dbReference type="Gramene" id="TraesCAD_scaffold_108263_01G000200.1">
    <property type="protein sequence ID" value="TraesCAD_scaffold_108263_01G000200.1"/>
    <property type="gene ID" value="TraesCAD_scaffold_108263_01G000200"/>
</dbReference>
<reference evidence="16" key="2">
    <citation type="submission" date="2018-10" db="UniProtKB">
        <authorList>
            <consortium name="EnsemblPlants"/>
        </authorList>
    </citation>
    <scope>IDENTIFICATION</scope>
</reference>
<sequence>MVATPILHHLHILTLLLICSCSMHASANTTTTVTVPCLPDQASALLHLKHSFTHANLPSWRDGEDCCRWEGVACDAASGRVISLNLSSIDAAIRRVDPALLNLTSLKILSLSTTRISVGLSSLSKLPSLSSLELHGSSSWNPAGPELSSVGDIRQLTSLRLEGYDLSWSQTSWIGNLTGLVYLRMNSCSFTGPMPDQIGTLAKLTLLDLENCNYTGQPVPSWIGNLTRLTKLGIQGCRHPGSIPSAIANLTRLEVIRLGNNSLVGKIPQSLFAFPALKVLSLKNNQLSGHLEDIPFPLYSSLSTVEINDNQLTGHIPKSILQLKHLEYLNLESNRLSGTIKLSPFWRLEKLFFLSLSNNKISIADEEGGDVLNSLPNIYQIHLASCNLTKFPGSLRYLDKVSVLDLSSNQINDVIPSWVWENWKNQLESLNLSRNMFTALEKFPSLVHMPNLTVLDLSFNRLQGSIPIPVTAMPGKVLDYSNNNFSSILPDFGRYIRSFYLNLSKNKLNGHVPSSICSASNLNILDLSYNNFSGSLPSCLIGSGKLAVLKLRENQFNGTLPENIREECKFRTIDLNRNQIEGELPRSLSNCQQLELLDVGNNQVRGSFPSWLGILPKLRVLVLRSNQLNGTIRDLDGDCGTINQFPSLQILCLASNRFYGHLPKGWFNKFKAMMENVNEEGRVLGYYTNTTHGFYQDTVTITLKGSNLIFTKILTTFKAIDFSNNSFDGPIPESIGNLVSLHGVNMSSNNFTGQMPSSLSNLSQLESLDLSWNRISGEIPQVLTSLTSLAWLNLSYNNLVGRIPQGNQFLSFPNSSFEGNVGLCGGPLSKQCETTDSTASSALAPPEPYNLWQDRLDAILLFTFVGLGFGVGFASAITFRMFCHIKGLDCKQCNKYE</sequence>
<evidence type="ECO:0000256" key="11">
    <source>
        <dbReference type="ARBA" id="ARBA00023180"/>
    </source>
</evidence>
<name>A0A3B6QCW6_WHEAT</name>
<evidence type="ECO:0000259" key="14">
    <source>
        <dbReference type="Pfam" id="PF08263"/>
    </source>
</evidence>
<keyword evidence="8" id="KW-0677">Repeat</keyword>
<evidence type="ECO:0000313" key="16">
    <source>
        <dbReference type="EnsemblPlants" id="TraesCS6D02G066900.1"/>
    </source>
</evidence>
<dbReference type="Proteomes" id="UP000019116">
    <property type="component" value="Chromosome 6D"/>
</dbReference>
<keyword evidence="7 13" id="KW-0732">Signal</keyword>
<dbReference type="STRING" id="4565.A0A3B6QCW6"/>
<gene>
    <name evidence="16" type="primary">LOC123140989</name>
</gene>
<dbReference type="PRINTS" id="PR00019">
    <property type="entry name" value="LEURICHRPT"/>
</dbReference>
<dbReference type="GO" id="GO:0009742">
    <property type="term" value="P:brassinosteroid mediated signaling pathway"/>
    <property type="evidence" value="ECO:0007669"/>
    <property type="project" value="UniProtKB-KW"/>
</dbReference>
<proteinExistence type="inferred from homology"/>
<dbReference type="OrthoDB" id="685205at2759"/>
<evidence type="ECO:0000259" key="15">
    <source>
        <dbReference type="Pfam" id="PF23598"/>
    </source>
</evidence>
<reference evidence="16" key="1">
    <citation type="submission" date="2018-08" db="EMBL/GenBank/DDBJ databases">
        <authorList>
            <person name="Rossello M."/>
        </authorList>
    </citation>
    <scope>NUCLEOTIDE SEQUENCE [LARGE SCALE GENOMIC DNA]</scope>
    <source>
        <strain evidence="16">cv. Chinese Spring</strain>
    </source>
</reference>
<dbReference type="SMART" id="SM00369">
    <property type="entry name" value="LRR_TYP"/>
    <property type="match status" value="8"/>
</dbReference>
<dbReference type="PANTHER" id="PTHR48061">
    <property type="entry name" value="LEUCINE-RICH REPEAT RECEPTOR PROTEIN KINASE EMS1-LIKE-RELATED"/>
    <property type="match status" value="1"/>
</dbReference>
<dbReference type="FunFam" id="3.80.10.10:FF:000111">
    <property type="entry name" value="LRR receptor-like serine/threonine-protein kinase ERECTA"/>
    <property type="match status" value="1"/>
</dbReference>
<dbReference type="Gramene" id="TraesWEE_scaffold_124089_01G000200.1">
    <property type="protein sequence ID" value="TraesWEE_scaffold_124089_01G000200.1"/>
    <property type="gene ID" value="TraesWEE_scaffold_124089_01G000200"/>
</dbReference>
<dbReference type="SUPFAM" id="SSF52058">
    <property type="entry name" value="L domain-like"/>
    <property type="match status" value="3"/>
</dbReference>
<dbReference type="PANTHER" id="PTHR48061:SF39">
    <property type="entry name" value="LEUCINE-RICH REPEAT-CONTAINING N-TERMINAL PLANT-TYPE DOMAIN-CONTAINING PROTEIN"/>
    <property type="match status" value="1"/>
</dbReference>
<feature type="chain" id="PRO_5043179420" evidence="13">
    <location>
        <begin position="28"/>
        <end position="897"/>
    </location>
</feature>
<dbReference type="InterPro" id="IPR013210">
    <property type="entry name" value="LRR_N_plant-typ"/>
</dbReference>
<dbReference type="Gene3D" id="3.80.10.10">
    <property type="entry name" value="Ribonuclease Inhibitor"/>
    <property type="match status" value="3"/>
</dbReference>
<keyword evidence="17" id="KW-1185">Reference proteome</keyword>
<dbReference type="Pfam" id="PF00560">
    <property type="entry name" value="LRR_1"/>
    <property type="match status" value="5"/>
</dbReference>
<evidence type="ECO:0000256" key="7">
    <source>
        <dbReference type="ARBA" id="ARBA00022729"/>
    </source>
</evidence>
<dbReference type="AlphaFoldDB" id="A0A3B6QCW6"/>
<comment type="similarity">
    <text evidence="2">Belongs to the RLP family.</text>
</comment>
<dbReference type="Gramene" id="TraesCS6D02G066900.1">
    <property type="protein sequence ID" value="TraesCS6D02G066900.1"/>
    <property type="gene ID" value="TraesCS6D02G066900"/>
</dbReference>
<feature type="signal peptide" evidence="13">
    <location>
        <begin position="1"/>
        <end position="27"/>
    </location>
</feature>
<comment type="subcellular location">
    <subcellularLocation>
        <location evidence="1">Cell membrane</location>
        <topology evidence="1">Single-pass type I membrane protein</topology>
    </subcellularLocation>
</comment>
<evidence type="ECO:0000256" key="8">
    <source>
        <dbReference type="ARBA" id="ARBA00022737"/>
    </source>
</evidence>
<evidence type="ECO:0000256" key="2">
    <source>
        <dbReference type="ARBA" id="ARBA00009592"/>
    </source>
</evidence>
<evidence type="ECO:0000256" key="9">
    <source>
        <dbReference type="ARBA" id="ARBA00022989"/>
    </source>
</evidence>
<keyword evidence="3" id="KW-1003">Cell membrane</keyword>
<dbReference type="PROSITE" id="PS51450">
    <property type="entry name" value="LRR"/>
    <property type="match status" value="2"/>
</dbReference>
<evidence type="ECO:0000256" key="6">
    <source>
        <dbReference type="ARBA" id="ARBA00022692"/>
    </source>
</evidence>
<evidence type="ECO:0000256" key="1">
    <source>
        <dbReference type="ARBA" id="ARBA00004251"/>
    </source>
</evidence>
<dbReference type="OMA" id="YTHRCLH"/>
<dbReference type="GO" id="GO:0005886">
    <property type="term" value="C:plasma membrane"/>
    <property type="evidence" value="ECO:0007669"/>
    <property type="project" value="UniProtKB-SubCell"/>
</dbReference>
<keyword evidence="5" id="KW-1070">Brassinosteroid signaling pathway</keyword>
<dbReference type="SMR" id="A0A3B6QCW6"/>
<dbReference type="EnsemblPlants" id="TraesCS6D02G066900.1">
    <property type="protein sequence ID" value="TraesCS6D02G066900.1"/>
    <property type="gene ID" value="TraesCS6D02G066900"/>
</dbReference>
<dbReference type="InterPro" id="IPR055414">
    <property type="entry name" value="LRR_R13L4/SHOC2-like"/>
</dbReference>
<evidence type="ECO:0000256" key="5">
    <source>
        <dbReference type="ARBA" id="ARBA00022626"/>
    </source>
</evidence>
<dbReference type="Gramene" id="TraesRN6D0100157100.1">
    <property type="protein sequence ID" value="TraesRN6D0100157100.1"/>
    <property type="gene ID" value="TraesRN6D0100157100"/>
</dbReference>
<dbReference type="Pfam" id="PF08263">
    <property type="entry name" value="LRRNT_2"/>
    <property type="match status" value="1"/>
</dbReference>
<dbReference type="InterPro" id="IPR001611">
    <property type="entry name" value="Leu-rich_rpt"/>
</dbReference>
<keyword evidence="10 12" id="KW-0472">Membrane</keyword>
<protein>
    <submittedName>
        <fullName evidence="16">Uncharacterized protein</fullName>
    </submittedName>
</protein>
<dbReference type="InterPro" id="IPR046956">
    <property type="entry name" value="RLP23-like"/>
</dbReference>
<dbReference type="Pfam" id="PF23598">
    <property type="entry name" value="LRR_14"/>
    <property type="match status" value="1"/>
</dbReference>
<feature type="domain" description="Disease resistance R13L4/SHOC-2-like LRR" evidence="15">
    <location>
        <begin position="154"/>
        <end position="286"/>
    </location>
</feature>